<dbReference type="PANTHER" id="PTHR13618:SF1">
    <property type="entry name" value="PROTEIN ROGDI HOMOLOG"/>
    <property type="match status" value="1"/>
</dbReference>
<accession>T1GMS1</accession>
<evidence type="ECO:0000256" key="1">
    <source>
        <dbReference type="ARBA" id="ARBA00005535"/>
    </source>
</evidence>
<reference evidence="2" key="2">
    <citation type="submission" date="2015-06" db="UniProtKB">
        <authorList>
            <consortium name="EnsemblMetazoa"/>
        </authorList>
    </citation>
    <scope>IDENTIFICATION</scope>
</reference>
<evidence type="ECO:0008006" key="4">
    <source>
        <dbReference type="Google" id="ProtNLM"/>
    </source>
</evidence>
<dbReference type="EMBL" id="CAQQ02035425">
    <property type="status" value="NOT_ANNOTATED_CDS"/>
    <property type="molecule type" value="Genomic_DNA"/>
</dbReference>
<evidence type="ECO:0000313" key="2">
    <source>
        <dbReference type="EnsemblMetazoa" id="MESCA004851-PA"/>
    </source>
</evidence>
<dbReference type="Proteomes" id="UP000015102">
    <property type="component" value="Unassembled WGS sequence"/>
</dbReference>
<dbReference type="GO" id="GO:0043291">
    <property type="term" value="C:RAVE complex"/>
    <property type="evidence" value="ECO:0007669"/>
    <property type="project" value="TreeGrafter"/>
</dbReference>
<dbReference type="Pfam" id="PF10259">
    <property type="entry name" value="Rogdi_lz"/>
    <property type="match status" value="1"/>
</dbReference>
<proteinExistence type="inferred from homology"/>
<reference evidence="3" key="1">
    <citation type="submission" date="2013-02" db="EMBL/GenBank/DDBJ databases">
        <authorList>
            <person name="Hughes D."/>
        </authorList>
    </citation>
    <scope>NUCLEOTIDE SEQUENCE</scope>
    <source>
        <strain>Durham</strain>
        <strain evidence="3">NC isolate 2 -- Noor lab</strain>
    </source>
</reference>
<organism evidence="2 3">
    <name type="scientific">Megaselia scalaris</name>
    <name type="common">Humpbacked fly</name>
    <name type="synonym">Phora scalaris</name>
    <dbReference type="NCBI Taxonomy" id="36166"/>
    <lineage>
        <taxon>Eukaryota</taxon>
        <taxon>Metazoa</taxon>
        <taxon>Ecdysozoa</taxon>
        <taxon>Arthropoda</taxon>
        <taxon>Hexapoda</taxon>
        <taxon>Insecta</taxon>
        <taxon>Pterygota</taxon>
        <taxon>Neoptera</taxon>
        <taxon>Endopterygota</taxon>
        <taxon>Diptera</taxon>
        <taxon>Brachycera</taxon>
        <taxon>Muscomorpha</taxon>
        <taxon>Platypezoidea</taxon>
        <taxon>Phoridae</taxon>
        <taxon>Megaseliini</taxon>
        <taxon>Megaselia</taxon>
    </lineage>
</organism>
<sequence>MQRTSITNDSPWKLQQVQDAANHLQQAINHIDDVDDSYHFKTSDEVLHIIGDILGALQRGRTSLVIPKKKPIDELMKGRNMKSLSPNLPEDLAISFYLQSHKLIFAVYQLTNIQGTMKFDSCQAEFSVPWLNEVLVLFTVGLQLCQQLKDK</sequence>
<dbReference type="AlphaFoldDB" id="T1GMS1"/>
<dbReference type="EMBL" id="CAQQ02035424">
    <property type="status" value="NOT_ANNOTATED_CDS"/>
    <property type="molecule type" value="Genomic_DNA"/>
</dbReference>
<dbReference type="EnsemblMetazoa" id="MESCA004851-RA">
    <property type="protein sequence ID" value="MESCA004851-PA"/>
    <property type="gene ID" value="MESCA004851"/>
</dbReference>
<keyword evidence="3" id="KW-1185">Reference proteome</keyword>
<name>T1GMS1_MEGSC</name>
<dbReference type="HOGENOM" id="CLU_1733591_0_0_1"/>
<comment type="similarity">
    <text evidence="1">Belongs to the rogdi family.</text>
</comment>
<dbReference type="OMA" id="IQDAGQH"/>
<dbReference type="STRING" id="36166.T1GMS1"/>
<dbReference type="PANTHER" id="PTHR13618">
    <property type="entry name" value="LEUCINE ZIPPER CONTAINING TRANSCRIPTION FACTOR LZF1"/>
    <property type="match status" value="1"/>
</dbReference>
<dbReference type="InterPro" id="IPR028241">
    <property type="entry name" value="RAVE2/Rogdi"/>
</dbReference>
<evidence type="ECO:0000313" key="3">
    <source>
        <dbReference type="Proteomes" id="UP000015102"/>
    </source>
</evidence>
<protein>
    <recommendedName>
        <fullName evidence="4">Protein rogdi</fullName>
    </recommendedName>
</protein>